<dbReference type="InterPro" id="IPR013201">
    <property type="entry name" value="Prot_inhib_I29"/>
</dbReference>
<dbReference type="InterPro" id="IPR039417">
    <property type="entry name" value="Peptidase_C1A_papain-like"/>
</dbReference>
<keyword evidence="8" id="KW-1185">Reference proteome</keyword>
<dbReference type="EMBL" id="CAMXCT020003897">
    <property type="protein sequence ID" value="CAL1160194.1"/>
    <property type="molecule type" value="Genomic_DNA"/>
</dbReference>
<comment type="caution">
    <text evidence="6">The sequence shown here is derived from an EMBL/GenBank/DDBJ whole genome shotgun (WGS) entry which is preliminary data.</text>
</comment>
<evidence type="ECO:0000313" key="7">
    <source>
        <dbReference type="EMBL" id="CAL4794131.1"/>
    </source>
</evidence>
<dbReference type="OrthoDB" id="387093at2759"/>
<dbReference type="EMBL" id="CAMXCT030003897">
    <property type="protein sequence ID" value="CAL4794131.1"/>
    <property type="molecule type" value="Genomic_DNA"/>
</dbReference>
<protein>
    <submittedName>
        <fullName evidence="7">Peptidase C1A papain C-terminal domain-containing protein</fullName>
    </submittedName>
</protein>
<evidence type="ECO:0000259" key="5">
    <source>
        <dbReference type="SMART" id="SM00848"/>
    </source>
</evidence>
<dbReference type="PANTHER" id="PTHR48104">
    <property type="entry name" value="METACASPASE-4"/>
    <property type="match status" value="1"/>
</dbReference>
<evidence type="ECO:0000256" key="2">
    <source>
        <dbReference type="SAM" id="Coils"/>
    </source>
</evidence>
<accession>A0A9P1D9U2</accession>
<dbReference type="SMART" id="SM00645">
    <property type="entry name" value="Pept_C1"/>
    <property type="match status" value="1"/>
</dbReference>
<organism evidence="6">
    <name type="scientific">Cladocopium goreaui</name>
    <dbReference type="NCBI Taxonomy" id="2562237"/>
    <lineage>
        <taxon>Eukaryota</taxon>
        <taxon>Sar</taxon>
        <taxon>Alveolata</taxon>
        <taxon>Dinophyceae</taxon>
        <taxon>Suessiales</taxon>
        <taxon>Symbiodiniaceae</taxon>
        <taxon>Cladocopium</taxon>
    </lineage>
</organism>
<dbReference type="CDD" id="cd02248">
    <property type="entry name" value="Peptidase_C1A"/>
    <property type="match status" value="1"/>
</dbReference>
<dbReference type="PANTHER" id="PTHR48104:SF30">
    <property type="entry name" value="METACASPASE-1"/>
    <property type="match status" value="1"/>
</dbReference>
<dbReference type="InterPro" id="IPR038765">
    <property type="entry name" value="Papain-like_cys_pep_sf"/>
</dbReference>
<reference evidence="6" key="1">
    <citation type="submission" date="2022-10" db="EMBL/GenBank/DDBJ databases">
        <authorList>
            <person name="Chen Y."/>
            <person name="Dougan E. K."/>
            <person name="Chan C."/>
            <person name="Rhodes N."/>
            <person name="Thang M."/>
        </authorList>
    </citation>
    <scope>NUCLEOTIDE SEQUENCE</scope>
</reference>
<dbReference type="PROSITE" id="PS00639">
    <property type="entry name" value="THIOL_PROTEASE_HIS"/>
    <property type="match status" value="1"/>
</dbReference>
<evidence type="ECO:0000313" key="6">
    <source>
        <dbReference type="EMBL" id="CAI4006819.1"/>
    </source>
</evidence>
<dbReference type="SMART" id="SM00848">
    <property type="entry name" value="Inhibitor_I29"/>
    <property type="match status" value="1"/>
</dbReference>
<dbReference type="GO" id="GO:0004197">
    <property type="term" value="F:cysteine-type endopeptidase activity"/>
    <property type="evidence" value="ECO:0007669"/>
    <property type="project" value="TreeGrafter"/>
</dbReference>
<feature type="region of interest" description="Disordered" evidence="3">
    <location>
        <begin position="912"/>
        <end position="949"/>
    </location>
</feature>
<gene>
    <name evidence="6" type="ORF">C1SCF055_LOCUS32419</name>
</gene>
<evidence type="ECO:0000313" key="8">
    <source>
        <dbReference type="Proteomes" id="UP001152797"/>
    </source>
</evidence>
<dbReference type="Proteomes" id="UP001152797">
    <property type="component" value="Unassembled WGS sequence"/>
</dbReference>
<dbReference type="SUPFAM" id="SSF52129">
    <property type="entry name" value="Caspase-like"/>
    <property type="match status" value="1"/>
</dbReference>
<keyword evidence="2" id="KW-0175">Coiled coil</keyword>
<feature type="non-terminal residue" evidence="6">
    <location>
        <position position="1"/>
    </location>
</feature>
<dbReference type="InterPro" id="IPR029030">
    <property type="entry name" value="Caspase-like_dom_sf"/>
</dbReference>
<evidence type="ECO:0000259" key="4">
    <source>
        <dbReference type="SMART" id="SM00645"/>
    </source>
</evidence>
<dbReference type="InterPro" id="IPR000169">
    <property type="entry name" value="Pept_cys_AS"/>
</dbReference>
<dbReference type="Gene3D" id="3.40.50.12660">
    <property type="match status" value="2"/>
</dbReference>
<feature type="domain" description="Cathepsin propeptide inhibitor" evidence="5">
    <location>
        <begin position="408"/>
        <end position="464"/>
    </location>
</feature>
<feature type="coiled-coil region" evidence="2">
    <location>
        <begin position="21"/>
        <end position="72"/>
    </location>
</feature>
<dbReference type="InterPro" id="IPR000668">
    <property type="entry name" value="Peptidase_C1A_C"/>
</dbReference>
<feature type="domain" description="Peptidase C1A papain C-terminal" evidence="4">
    <location>
        <begin position="492"/>
        <end position="771"/>
    </location>
</feature>
<name>A0A9P1D9U2_9DINO</name>
<comment type="similarity">
    <text evidence="1">Belongs to the peptidase C14B family.</text>
</comment>
<dbReference type="Pfam" id="PF08246">
    <property type="entry name" value="Inhibitor_I29"/>
    <property type="match status" value="1"/>
</dbReference>
<dbReference type="GO" id="GO:0006508">
    <property type="term" value="P:proteolysis"/>
    <property type="evidence" value="ECO:0007669"/>
    <property type="project" value="InterPro"/>
</dbReference>
<proteinExistence type="inferred from homology"/>
<dbReference type="Pfam" id="PF00112">
    <property type="entry name" value="Peptidase_C1"/>
    <property type="match status" value="1"/>
</dbReference>
<dbReference type="InterPro" id="IPR050452">
    <property type="entry name" value="Metacaspase"/>
</dbReference>
<feature type="compositionally biased region" description="Pro residues" evidence="3">
    <location>
        <begin position="919"/>
        <end position="934"/>
    </location>
</feature>
<dbReference type="Gene3D" id="3.90.70.10">
    <property type="entry name" value="Cysteine proteinases"/>
    <property type="match status" value="1"/>
</dbReference>
<sequence length="1790" mass="195938">MGEIAQVLLGGVLEQAVARCREDLDKQKEQTELQASALRECLIEMQDHKAQVQAQSMEIKMLSQQMEDMREDINFETRGCVDVSCGKVMQACRTLIAEEVETLRRELLSLGEEMKRKIEVNSSSQGKELSTLREFNEVSERKLEEFSQKLQQMPNPADALQAQQDAVTLAESHAQKAMEAKAASEVSAQTTENHMMTTTNALTAVQENVTLAESHAQKAMEAKAASEVSAQTTENHMMTTTNALTAVQENVASAESHAQKALAAKESSECAAESTQSHVAAATNALTAVQNNADTVREKTVEVEQHVAFVKDIVKQMVDQATALQETSSAVASASDAAASTLATEAERHLAKNLAALQEQLTAQSEAPDSWCDSLLFRRVAVDEMAARVARVAFLIAVQSVTASEETFKAFISRYGRDYDSGTYRERFRLFESRAEEVHRLNANPKRRWTAGLGPLADYTDEELAELRGWRGTATAEGPQAAQAALVQVNSLPEQFLNWTTLSSLQNVFDQGSCGSCWAVTSAVVLMAHAEIYRSPQRSFSVQELVDCVPNPNACGGTGGCSGATVELAMNYAMHLGLREETQNPYRRRTGRCGLSGGSGGSLSAFQADGHREDLGEEAVDIVNQTAAQNYEDLAALKYLHEHQDMSSVGARLAAKDSLGLQSGLRGWQRLPVNSYEPLLRAVYERGPVGVSVAARTWHLYSTGVFDYCDQDAVIDHAVTLIGFGRDEMISEKFWLIQNSWGHSWGEGGRIRLLRDEEQRCGWDRQAQKGRSCLHATWPHWLQMSHDPPGQLAYWSEMQKQVEARPGHLGIWHGQDKQTAKGIRAARRAMTSDDSLRDQLCQIEQSLGVCHVAEVQAWQVKDTAKTVEIPMPDSALAGSLIRKDSGRIQPLQPLQALQANSALRTQRFGPQPQMLQVPAPGPPQPPPSGPPSGPSGPSGRGESHLGVAPAPLDAGLMTKLDAAVDQLIKGSVRRFTEVIELGPATGATGTTGVAGAVLKVAPRLPQQLAEIRQQLRQLSADCDRLQALAQEDGNDDAIENMEAEHANTMSTCPCLMLGFLLRRCGVYGLYFHNDEQRFVLSISVERDRHESDENNQNEPKQERNNLLDGLRDGLRASSQVILKGSSRLDTRTLGTVWTETAEVRRALLVGLCYPATNAAAKLPELHGSWNDVTDMQDWLQSENLFSASEIRTLTDQPGNEGNGRVSREQILQGLRWLLLGDGSGEARLLFHFSGHGDGLKLCPSEESDLPISDGELSEMINEFLPANATLTCIFDCCDGTKMLDGLLKHPIAFGTTQPSVPEERLNQVAQDLAESVRITDILSQKIEAVERQFTLELSSHKEDVVQKLQVVREVLHVEFCSREYKTIRSISNAVSPKDGEDPGVSQARLEEMIGTALERTEHLEQSLVAVTNGHSAKISSEVSDAHAYLQAEINDLKSRSTSCETRLLEELARVSEAMQGRPTQPVSALRPFEQVRSVPAALRGMVQSALPLPPDIKNRKALIIGCSYFDSNAPLLGAFNDAWNVLSLLRHTLQFSESQVRFLVDGSKNCPMPQQRRPTAAVITESLQWLTQDAEPGDSIFLYFSGYGLLLPHGVGTFESCLVPIDYAAMASQKDDLGSGYRLISLMDVSIALSSLPAGCNATVVLDCCHSSLPGLGAKSQPAIFQWAQMQPPAFSGLEEDLPVGLHPRARRLVLPSVPLAGRTMQATSFDCSLTCFSACQQAQWCAELPIEGVIQGAFTWAWVKAVVANGGSTSQMKGSIEAHLADLQKRYRWLDQKPQVQMSKVMEQQ</sequence>
<reference evidence="7 8" key="2">
    <citation type="submission" date="2024-05" db="EMBL/GenBank/DDBJ databases">
        <authorList>
            <person name="Chen Y."/>
            <person name="Shah S."/>
            <person name="Dougan E. K."/>
            <person name="Thang M."/>
            <person name="Chan C."/>
        </authorList>
    </citation>
    <scope>NUCLEOTIDE SEQUENCE [LARGE SCALE GENOMIC DNA]</scope>
</reference>
<dbReference type="InterPro" id="IPR025660">
    <property type="entry name" value="Pept_his_AS"/>
</dbReference>
<dbReference type="EMBL" id="CAMXCT010003897">
    <property type="protein sequence ID" value="CAI4006819.1"/>
    <property type="molecule type" value="Genomic_DNA"/>
</dbReference>
<dbReference type="SUPFAM" id="SSF54001">
    <property type="entry name" value="Cysteine proteinases"/>
    <property type="match status" value="1"/>
</dbReference>
<evidence type="ECO:0000256" key="3">
    <source>
        <dbReference type="SAM" id="MobiDB-lite"/>
    </source>
</evidence>
<dbReference type="PROSITE" id="PS00139">
    <property type="entry name" value="THIOL_PROTEASE_CYS"/>
    <property type="match status" value="1"/>
</dbReference>
<dbReference type="GO" id="GO:0005737">
    <property type="term" value="C:cytoplasm"/>
    <property type="evidence" value="ECO:0007669"/>
    <property type="project" value="TreeGrafter"/>
</dbReference>
<dbReference type="PRINTS" id="PR00705">
    <property type="entry name" value="PAPAIN"/>
</dbReference>
<evidence type="ECO:0000256" key="1">
    <source>
        <dbReference type="ARBA" id="ARBA00009005"/>
    </source>
</evidence>